<feature type="domain" description="Methyltransferase type 11" evidence="1">
    <location>
        <begin position="46"/>
        <end position="136"/>
    </location>
</feature>
<dbReference type="CDD" id="cd02440">
    <property type="entry name" value="AdoMet_MTases"/>
    <property type="match status" value="1"/>
</dbReference>
<evidence type="ECO:0000259" key="1">
    <source>
        <dbReference type="Pfam" id="PF08241"/>
    </source>
</evidence>
<dbReference type="Pfam" id="PF08241">
    <property type="entry name" value="Methyltransf_11"/>
    <property type="match status" value="1"/>
</dbReference>
<dbReference type="GO" id="GO:0008168">
    <property type="term" value="F:methyltransferase activity"/>
    <property type="evidence" value="ECO:0007669"/>
    <property type="project" value="UniProtKB-KW"/>
</dbReference>
<dbReference type="SUPFAM" id="SSF53335">
    <property type="entry name" value="S-adenosyl-L-methionine-dependent methyltransferases"/>
    <property type="match status" value="1"/>
</dbReference>
<evidence type="ECO:0000313" key="3">
    <source>
        <dbReference type="Proteomes" id="UP001291653"/>
    </source>
</evidence>
<name>A0ABQ5NYV7_9ACTN</name>
<sequence length="271" mass="29355">MSAYILPQESDRERERQRLALNQSYLDAHTVRCLDAIGVASGWRCLDAGAGGGSISRLLADRVGEDGSVLALDLDIALLDERPNLKARRHDLRTDPLPESAFDLVHTRLLLTHLPEREEVLSRLVRAVRPGGTLVVGDFTYATVRRNRPDARFERVAEAYGTVSRRAGGDPAIGPALPGMLERHGITGVRAEASRGYHPGGSLMARLIGMTFERIREQILALGVGEADLAHAQRVLRDPSAGLYGHELWTSWGIRPARPGPQGADGGPGSA</sequence>
<keyword evidence="3" id="KW-1185">Reference proteome</keyword>
<dbReference type="Proteomes" id="UP001291653">
    <property type="component" value="Unassembled WGS sequence"/>
</dbReference>
<dbReference type="InterPro" id="IPR013216">
    <property type="entry name" value="Methyltransf_11"/>
</dbReference>
<proteinExistence type="predicted"/>
<gene>
    <name evidence="2" type="ORF">SYYSPA8_13780</name>
</gene>
<dbReference type="GO" id="GO:0032259">
    <property type="term" value="P:methylation"/>
    <property type="evidence" value="ECO:0007669"/>
    <property type="project" value="UniProtKB-KW"/>
</dbReference>
<organism evidence="2 3">
    <name type="scientific">Streptomyces yaizuensis</name>
    <dbReference type="NCBI Taxonomy" id="2989713"/>
    <lineage>
        <taxon>Bacteria</taxon>
        <taxon>Bacillati</taxon>
        <taxon>Actinomycetota</taxon>
        <taxon>Actinomycetes</taxon>
        <taxon>Kitasatosporales</taxon>
        <taxon>Streptomycetaceae</taxon>
        <taxon>Streptomyces</taxon>
    </lineage>
</organism>
<dbReference type="PANTHER" id="PTHR43591">
    <property type="entry name" value="METHYLTRANSFERASE"/>
    <property type="match status" value="1"/>
</dbReference>
<accession>A0ABQ5NYV7</accession>
<evidence type="ECO:0000313" key="2">
    <source>
        <dbReference type="EMBL" id="GLF95375.1"/>
    </source>
</evidence>
<protein>
    <submittedName>
        <fullName evidence="2">Methyltransferase domain-containing protein</fullName>
    </submittedName>
</protein>
<dbReference type="EMBL" id="BSBI01000005">
    <property type="protein sequence ID" value="GLF95375.1"/>
    <property type="molecule type" value="Genomic_DNA"/>
</dbReference>
<dbReference type="RefSeq" id="WP_323447442.1">
    <property type="nucleotide sequence ID" value="NZ_BSBI01000005.1"/>
</dbReference>
<keyword evidence="2" id="KW-0489">Methyltransferase</keyword>
<comment type="caution">
    <text evidence="2">The sequence shown here is derived from an EMBL/GenBank/DDBJ whole genome shotgun (WGS) entry which is preliminary data.</text>
</comment>
<dbReference type="InterPro" id="IPR029063">
    <property type="entry name" value="SAM-dependent_MTases_sf"/>
</dbReference>
<dbReference type="Gene3D" id="3.40.50.150">
    <property type="entry name" value="Vaccinia Virus protein VP39"/>
    <property type="match status" value="1"/>
</dbReference>
<reference evidence="2 3" key="1">
    <citation type="submission" date="2022-10" db="EMBL/GenBank/DDBJ databases">
        <title>Draft genome sequence of Streptomyces sp. YSPA8.</title>
        <authorList>
            <person name="Moriuchi R."/>
            <person name="Dohra H."/>
            <person name="Yamamura H."/>
            <person name="Kodani S."/>
        </authorList>
    </citation>
    <scope>NUCLEOTIDE SEQUENCE [LARGE SCALE GENOMIC DNA]</scope>
    <source>
        <strain evidence="2 3">YSPA8</strain>
    </source>
</reference>
<keyword evidence="2" id="KW-0808">Transferase</keyword>